<feature type="transmembrane region" description="Helical" evidence="9">
    <location>
        <begin position="154"/>
        <end position="173"/>
    </location>
</feature>
<keyword evidence="6 9" id="KW-1133">Transmembrane helix</keyword>
<evidence type="ECO:0000256" key="5">
    <source>
        <dbReference type="ARBA" id="ARBA00022984"/>
    </source>
</evidence>
<feature type="transmembrane region" description="Helical" evidence="9">
    <location>
        <begin position="419"/>
        <end position="441"/>
    </location>
</feature>
<evidence type="ECO:0000256" key="8">
    <source>
        <dbReference type="SAM" id="MobiDB-lite"/>
    </source>
</evidence>
<comment type="subcellular location">
    <subcellularLocation>
        <location evidence="1">Cell membrane</location>
        <topology evidence="1">Multi-pass membrane protein</topology>
    </subcellularLocation>
</comment>
<evidence type="ECO:0000256" key="2">
    <source>
        <dbReference type="ARBA" id="ARBA00022475"/>
    </source>
</evidence>
<evidence type="ECO:0000313" key="11">
    <source>
        <dbReference type="Proteomes" id="UP000653308"/>
    </source>
</evidence>
<dbReference type="PRINTS" id="PR01806">
    <property type="entry name" value="VIRFACTRMVIN"/>
</dbReference>
<feature type="region of interest" description="Disordered" evidence="8">
    <location>
        <begin position="1"/>
        <end position="20"/>
    </location>
</feature>
<keyword evidence="3 9" id="KW-0812">Transmembrane</keyword>
<evidence type="ECO:0000256" key="3">
    <source>
        <dbReference type="ARBA" id="ARBA00022692"/>
    </source>
</evidence>
<dbReference type="PANTHER" id="PTHR47019">
    <property type="entry name" value="LIPID II FLIPPASE MURJ"/>
    <property type="match status" value="1"/>
</dbReference>
<evidence type="ECO:0008006" key="12">
    <source>
        <dbReference type="Google" id="ProtNLM"/>
    </source>
</evidence>
<proteinExistence type="predicted"/>
<organism evidence="10 11">
    <name type="scientific">Streptomyces djakartensis</name>
    <dbReference type="NCBI Taxonomy" id="68193"/>
    <lineage>
        <taxon>Bacteria</taxon>
        <taxon>Bacillati</taxon>
        <taxon>Actinomycetota</taxon>
        <taxon>Actinomycetes</taxon>
        <taxon>Kitasatosporales</taxon>
        <taxon>Streptomycetaceae</taxon>
        <taxon>Streptomyces</taxon>
    </lineage>
</organism>
<comment type="caution">
    <text evidence="10">The sequence shown here is derived from an EMBL/GenBank/DDBJ whole genome shotgun (WGS) entry which is preliminary data.</text>
</comment>
<dbReference type="PANTHER" id="PTHR47019:SF1">
    <property type="entry name" value="LIPID II FLIPPASE MURJ"/>
    <property type="match status" value="1"/>
</dbReference>
<keyword evidence="4" id="KW-0133">Cell shape</keyword>
<feature type="transmembrane region" description="Helical" evidence="9">
    <location>
        <begin position="110"/>
        <end position="134"/>
    </location>
</feature>
<feature type="transmembrane region" description="Helical" evidence="9">
    <location>
        <begin position="346"/>
        <end position="368"/>
    </location>
</feature>
<feature type="transmembrane region" description="Helical" evidence="9">
    <location>
        <begin position="185"/>
        <end position="204"/>
    </location>
</feature>
<dbReference type="RefSeq" id="WP_190198024.1">
    <property type="nucleotide sequence ID" value="NZ_BMWE01000007.1"/>
</dbReference>
<feature type="transmembrane region" description="Helical" evidence="9">
    <location>
        <begin position="388"/>
        <end position="407"/>
    </location>
</feature>
<feature type="transmembrane region" description="Helical" evidence="9">
    <location>
        <begin position="447"/>
        <end position="469"/>
    </location>
</feature>
<keyword evidence="11" id="KW-1185">Reference proteome</keyword>
<keyword evidence="2" id="KW-1003">Cell membrane</keyword>
<reference evidence="11" key="1">
    <citation type="journal article" date="2019" name="Int. J. Syst. Evol. Microbiol.">
        <title>The Global Catalogue of Microorganisms (GCM) 10K type strain sequencing project: providing services to taxonomists for standard genome sequencing and annotation.</title>
        <authorList>
            <consortium name="The Broad Institute Genomics Platform"/>
            <consortium name="The Broad Institute Genome Sequencing Center for Infectious Disease"/>
            <person name="Wu L."/>
            <person name="Ma J."/>
        </authorList>
    </citation>
    <scope>NUCLEOTIDE SEQUENCE [LARGE SCALE GENOMIC DNA]</scope>
    <source>
        <strain evidence="11">JCM 4957</strain>
    </source>
</reference>
<feature type="compositionally biased region" description="Polar residues" evidence="8">
    <location>
        <begin position="1"/>
        <end position="10"/>
    </location>
</feature>
<accession>A0ABQ2ZPL0</accession>
<sequence>MIKGAKTTTEAVAPAGAGGTKDGVGRSSLLMALGTMVSRATGLIRQVLQGAALGTGLLASTYNTANTVPTSLYTLLIGGALNAVLVPQLVRARVTQPDGGRDYEQRLVTLVVTVLAIGAALAVWAAPGIVGLYMRDTPESHEAFELTVVFARFLLPQIFFYGLFGMLGQVLNAREKFGAMMWTPVLNNVVLIGMFGLYLGLMTVPERVEDITAAQVRLLGIGTTAGIAVQALALLPFVRAAGFRFRPRFDWRGAGLGAGVHAAKWTLLFVLANQVALTVVTNYANAADQELPEAGAGYTAYTYAQTIWMLPQSVVTVSLVTALLPRMSKAAAEGRVADLRADLSRALRVTGVVIVPAGFLFLALGPQISALLFAHGAADAASAQPLGQMLQAFGLGLIPFSAQYLLLRGFYAFEDTRTPFFMAVWIGAVNIALATACHLLLPARWAVTGMAGAYTLSYAVGLVMTARLLRRKTGGRLDDGALRRTYAKLLCAAGVAAAVGWTVARACAAVMGDGIGPTALTTVGATLALALTYLALARLLKVGELRRARR</sequence>
<feature type="transmembrane region" description="Helical" evidence="9">
    <location>
        <begin position="72"/>
        <end position="90"/>
    </location>
</feature>
<feature type="transmembrane region" description="Helical" evidence="9">
    <location>
        <begin position="489"/>
        <end position="512"/>
    </location>
</feature>
<keyword evidence="5" id="KW-0573">Peptidoglycan synthesis</keyword>
<evidence type="ECO:0000256" key="1">
    <source>
        <dbReference type="ARBA" id="ARBA00004651"/>
    </source>
</evidence>
<dbReference type="Proteomes" id="UP000653308">
    <property type="component" value="Unassembled WGS sequence"/>
</dbReference>
<evidence type="ECO:0000313" key="10">
    <source>
        <dbReference type="EMBL" id="GGY19237.1"/>
    </source>
</evidence>
<protein>
    <recommendedName>
        <fullName evidence="12">Murein biosynthesis integral membrane protein MurJ</fullName>
    </recommendedName>
</protein>
<dbReference type="InterPro" id="IPR004268">
    <property type="entry name" value="MurJ"/>
</dbReference>
<dbReference type="InterPro" id="IPR051050">
    <property type="entry name" value="Lipid_II_flippase_MurJ/MviN"/>
</dbReference>
<evidence type="ECO:0000256" key="6">
    <source>
        <dbReference type="ARBA" id="ARBA00022989"/>
    </source>
</evidence>
<dbReference type="Pfam" id="PF03023">
    <property type="entry name" value="MurJ"/>
    <property type="match status" value="1"/>
</dbReference>
<dbReference type="CDD" id="cd13123">
    <property type="entry name" value="MATE_MurJ_like"/>
    <property type="match status" value="1"/>
</dbReference>
<name>A0ABQ2ZPL0_9ACTN</name>
<dbReference type="NCBIfam" id="TIGR01695">
    <property type="entry name" value="murJ_mviN"/>
    <property type="match status" value="1"/>
</dbReference>
<evidence type="ECO:0000256" key="4">
    <source>
        <dbReference type="ARBA" id="ARBA00022960"/>
    </source>
</evidence>
<feature type="transmembrane region" description="Helical" evidence="9">
    <location>
        <begin position="216"/>
        <end position="241"/>
    </location>
</feature>
<evidence type="ECO:0000256" key="9">
    <source>
        <dbReference type="SAM" id="Phobius"/>
    </source>
</evidence>
<dbReference type="EMBL" id="BMWE01000007">
    <property type="protein sequence ID" value="GGY19237.1"/>
    <property type="molecule type" value="Genomic_DNA"/>
</dbReference>
<keyword evidence="7 9" id="KW-0472">Membrane</keyword>
<evidence type="ECO:0000256" key="7">
    <source>
        <dbReference type="ARBA" id="ARBA00023136"/>
    </source>
</evidence>
<feature type="transmembrane region" description="Helical" evidence="9">
    <location>
        <begin position="518"/>
        <end position="540"/>
    </location>
</feature>
<gene>
    <name evidence="10" type="ORF">GCM10010384_26920</name>
</gene>